<sequence>MEKDSRDSYERYLEEVTLSDGDTPEPKTKLAWSRESSDELEDLNSHFRFKWQFFRKLYDTFFIIDNRAFQWDGYCPRFERAELFDKCKSYSFSFSRLFWERVFRDTRPLNSSIRAKKFR</sequence>
<accession>A0A328PJE4</accession>
<dbReference type="RefSeq" id="WP_112664911.1">
    <property type="nucleotide sequence ID" value="NZ_QKVO01000001.1"/>
</dbReference>
<keyword evidence="2" id="KW-1185">Reference proteome</keyword>
<name>A0A328PJE4_9MOLU</name>
<reference evidence="2" key="1">
    <citation type="submission" date="2018-06" db="EMBL/GenBank/DDBJ databases">
        <authorList>
            <person name="Martinez Ocampo F."/>
            <person name="Quiroz Castaneda R.E."/>
            <person name="Rojas Lopez X."/>
        </authorList>
    </citation>
    <scope>NUCLEOTIDE SEQUENCE [LARGE SCALE GENOMIC DNA]</scope>
    <source>
        <strain evidence="2">INIFAP02</strain>
    </source>
</reference>
<protein>
    <submittedName>
        <fullName evidence="1">Uncharacterized protein</fullName>
    </submittedName>
</protein>
<evidence type="ECO:0000313" key="1">
    <source>
        <dbReference type="EMBL" id="RAO95243.1"/>
    </source>
</evidence>
<proteinExistence type="predicted"/>
<comment type="caution">
    <text evidence="1">The sequence shown here is derived from an EMBL/GenBank/DDBJ whole genome shotgun (WGS) entry which is preliminary data.</text>
</comment>
<evidence type="ECO:0000313" key="2">
    <source>
        <dbReference type="Proteomes" id="UP000249762"/>
    </source>
</evidence>
<organism evidence="1 2">
    <name type="scientific">Mycoplasma wenyonii</name>
    <dbReference type="NCBI Taxonomy" id="65123"/>
    <lineage>
        <taxon>Bacteria</taxon>
        <taxon>Bacillati</taxon>
        <taxon>Mycoplasmatota</taxon>
        <taxon>Mollicutes</taxon>
        <taxon>Mycoplasmataceae</taxon>
        <taxon>Mycoplasma</taxon>
    </lineage>
</organism>
<dbReference type="EMBL" id="QKVO01000001">
    <property type="protein sequence ID" value="RAO95243.1"/>
    <property type="molecule type" value="Genomic_DNA"/>
</dbReference>
<dbReference type="AlphaFoldDB" id="A0A328PJE4"/>
<dbReference type="OrthoDB" id="400337at2"/>
<dbReference type="Proteomes" id="UP000249762">
    <property type="component" value="Unassembled WGS sequence"/>
</dbReference>
<gene>
    <name evidence="1" type="ORF">DNK47_00015</name>
</gene>